<dbReference type="InterPro" id="IPR009057">
    <property type="entry name" value="Homeodomain-like_sf"/>
</dbReference>
<feature type="domain" description="HTH tetR-type" evidence="5">
    <location>
        <begin position="11"/>
        <end position="71"/>
    </location>
</feature>
<dbReference type="InterPro" id="IPR050109">
    <property type="entry name" value="HTH-type_TetR-like_transc_reg"/>
</dbReference>
<evidence type="ECO:0000256" key="1">
    <source>
        <dbReference type="ARBA" id="ARBA00023015"/>
    </source>
</evidence>
<dbReference type="InterPro" id="IPR011075">
    <property type="entry name" value="TetR_C"/>
</dbReference>
<dbReference type="RefSeq" id="WP_235658205.1">
    <property type="nucleotide sequence ID" value="NZ_QJJU01000001.1"/>
</dbReference>
<reference evidence="6 7" key="2">
    <citation type="submission" date="2018-06" db="EMBL/GenBank/DDBJ databases">
        <title>Sequencing of bacterial isolates from soil warming experiment in Harvard Forest, Massachusetts, USA.</title>
        <authorList>
            <person name="Deangelis K.PhD."/>
        </authorList>
    </citation>
    <scope>NUCLEOTIDE SEQUENCE [LARGE SCALE GENOMIC DNA]</scope>
    <source>
        <strain evidence="6 7">GAS496</strain>
    </source>
</reference>
<feature type="DNA-binding region" description="H-T-H motif" evidence="4">
    <location>
        <begin position="34"/>
        <end position="53"/>
    </location>
</feature>
<evidence type="ECO:0000259" key="5">
    <source>
        <dbReference type="PROSITE" id="PS50977"/>
    </source>
</evidence>
<gene>
    <name evidence="6" type="ORF">C8E89_101412</name>
</gene>
<evidence type="ECO:0000256" key="4">
    <source>
        <dbReference type="PROSITE-ProRule" id="PRU00335"/>
    </source>
</evidence>
<dbReference type="PROSITE" id="PS50977">
    <property type="entry name" value="HTH_TETR_2"/>
    <property type="match status" value="1"/>
</dbReference>
<dbReference type="AlphaFoldDB" id="A0A318HN84"/>
<protein>
    <submittedName>
        <fullName evidence="6">TetR family transcriptional regulator</fullName>
    </submittedName>
</protein>
<dbReference type="Proteomes" id="UP000247781">
    <property type="component" value="Unassembled WGS sequence"/>
</dbReference>
<proteinExistence type="predicted"/>
<keyword evidence="3" id="KW-0804">Transcription</keyword>
<sequence length="190" mass="20515">MNAPVSHRRGEHVRHTVLAAAFDELAENGAGAATIAGVARRSGVHETTIYRRWVTKDKLFVEALLSRSAEEIPTPDTGSVRGDLLAVVLAVIAYVTSPVGLAALHVASLVADDQQEARRAFWAGRIDALRPVVERAIARGELRPDTDAGLLLETLIAPLHGRLLLTGETVDEQLGERIVDLVLEGAVRRR</sequence>
<dbReference type="EMBL" id="QJJU01000001">
    <property type="protein sequence ID" value="PXX13259.1"/>
    <property type="molecule type" value="Genomic_DNA"/>
</dbReference>
<evidence type="ECO:0000256" key="3">
    <source>
        <dbReference type="ARBA" id="ARBA00023163"/>
    </source>
</evidence>
<dbReference type="InterPro" id="IPR001647">
    <property type="entry name" value="HTH_TetR"/>
</dbReference>
<keyword evidence="2 4" id="KW-0238">DNA-binding</keyword>
<dbReference type="Gene3D" id="1.10.357.10">
    <property type="entry name" value="Tetracycline Repressor, domain 2"/>
    <property type="match status" value="1"/>
</dbReference>
<dbReference type="SUPFAM" id="SSF48498">
    <property type="entry name" value="Tetracyclin repressor-like, C-terminal domain"/>
    <property type="match status" value="1"/>
</dbReference>
<dbReference type="GO" id="GO:0000976">
    <property type="term" value="F:transcription cis-regulatory region binding"/>
    <property type="evidence" value="ECO:0007669"/>
    <property type="project" value="TreeGrafter"/>
</dbReference>
<comment type="caution">
    <text evidence="6">The sequence shown here is derived from an EMBL/GenBank/DDBJ whole genome shotgun (WGS) entry which is preliminary data.</text>
</comment>
<dbReference type="Pfam" id="PF16859">
    <property type="entry name" value="TetR_C_11"/>
    <property type="match status" value="1"/>
</dbReference>
<organism evidence="6 7">
    <name type="scientific">Mycolicibacterium moriokaense</name>
    <dbReference type="NCBI Taxonomy" id="39691"/>
    <lineage>
        <taxon>Bacteria</taxon>
        <taxon>Bacillati</taxon>
        <taxon>Actinomycetota</taxon>
        <taxon>Actinomycetes</taxon>
        <taxon>Mycobacteriales</taxon>
        <taxon>Mycobacteriaceae</taxon>
        <taxon>Mycolicibacterium</taxon>
    </lineage>
</organism>
<dbReference type="GO" id="GO:0003700">
    <property type="term" value="F:DNA-binding transcription factor activity"/>
    <property type="evidence" value="ECO:0007669"/>
    <property type="project" value="TreeGrafter"/>
</dbReference>
<dbReference type="SUPFAM" id="SSF46689">
    <property type="entry name" value="Homeodomain-like"/>
    <property type="match status" value="1"/>
</dbReference>
<reference evidence="7" key="1">
    <citation type="submission" date="2018-05" db="EMBL/GenBank/DDBJ databases">
        <authorList>
            <person name="Deangelis K."/>
            <person name="Huntemann M."/>
            <person name="Clum A."/>
            <person name="Pillay M."/>
            <person name="Palaniappan K."/>
            <person name="Varghese N."/>
            <person name="Mikhailova N."/>
            <person name="Stamatis D."/>
            <person name="Reddy T."/>
            <person name="Daum C."/>
            <person name="Shapiro N."/>
            <person name="Ivanova N."/>
            <person name="Kyrpides N."/>
            <person name="Woyke T."/>
        </authorList>
    </citation>
    <scope>NUCLEOTIDE SEQUENCE [LARGE SCALE GENOMIC DNA]</scope>
    <source>
        <strain evidence="7">GAS496</strain>
    </source>
</reference>
<keyword evidence="7" id="KW-1185">Reference proteome</keyword>
<dbReference type="Pfam" id="PF00440">
    <property type="entry name" value="TetR_N"/>
    <property type="match status" value="1"/>
</dbReference>
<evidence type="ECO:0000313" key="7">
    <source>
        <dbReference type="Proteomes" id="UP000247781"/>
    </source>
</evidence>
<accession>A0A318HN84</accession>
<evidence type="ECO:0000256" key="2">
    <source>
        <dbReference type="ARBA" id="ARBA00023125"/>
    </source>
</evidence>
<dbReference type="Gene3D" id="1.10.10.60">
    <property type="entry name" value="Homeodomain-like"/>
    <property type="match status" value="1"/>
</dbReference>
<dbReference type="PANTHER" id="PTHR30055">
    <property type="entry name" value="HTH-TYPE TRANSCRIPTIONAL REGULATOR RUTR"/>
    <property type="match status" value="1"/>
</dbReference>
<dbReference type="InterPro" id="IPR036271">
    <property type="entry name" value="Tet_transcr_reg_TetR-rel_C_sf"/>
</dbReference>
<name>A0A318HN84_9MYCO</name>
<keyword evidence="1" id="KW-0805">Transcription regulation</keyword>
<evidence type="ECO:0000313" key="6">
    <source>
        <dbReference type="EMBL" id="PXX13259.1"/>
    </source>
</evidence>
<dbReference type="PANTHER" id="PTHR30055:SF148">
    <property type="entry name" value="TETR-FAMILY TRANSCRIPTIONAL REGULATOR"/>
    <property type="match status" value="1"/>
</dbReference>